<comment type="caution">
    <text evidence="3">The sequence shown here is derived from an EMBL/GenBank/DDBJ whole genome shotgun (WGS) entry which is preliminary data.</text>
</comment>
<feature type="coiled-coil region" evidence="1">
    <location>
        <begin position="210"/>
        <end position="276"/>
    </location>
</feature>
<organism evidence="3 4">
    <name type="scientific">Gymnopilus junonius</name>
    <name type="common">Spectacular rustgill mushroom</name>
    <name type="synonym">Gymnopilus spectabilis subsp. junonius</name>
    <dbReference type="NCBI Taxonomy" id="109634"/>
    <lineage>
        <taxon>Eukaryota</taxon>
        <taxon>Fungi</taxon>
        <taxon>Dikarya</taxon>
        <taxon>Basidiomycota</taxon>
        <taxon>Agaricomycotina</taxon>
        <taxon>Agaricomycetes</taxon>
        <taxon>Agaricomycetidae</taxon>
        <taxon>Agaricales</taxon>
        <taxon>Agaricineae</taxon>
        <taxon>Hymenogastraceae</taxon>
        <taxon>Gymnopilus</taxon>
    </lineage>
</organism>
<dbReference type="Proteomes" id="UP000724874">
    <property type="component" value="Unassembled WGS sequence"/>
</dbReference>
<feature type="region of interest" description="Disordered" evidence="2">
    <location>
        <begin position="60"/>
        <end position="89"/>
    </location>
</feature>
<evidence type="ECO:0000256" key="1">
    <source>
        <dbReference type="SAM" id="Coils"/>
    </source>
</evidence>
<feature type="region of interest" description="Disordered" evidence="2">
    <location>
        <begin position="540"/>
        <end position="564"/>
    </location>
</feature>
<accession>A0A9P5P4T9</accession>
<feature type="region of interest" description="Disordered" evidence="2">
    <location>
        <begin position="1"/>
        <end position="37"/>
    </location>
</feature>
<keyword evidence="1" id="KW-0175">Coiled coil</keyword>
<gene>
    <name evidence="3" type="ORF">CPB84DRAFT_1841073</name>
</gene>
<feature type="region of interest" description="Disordered" evidence="2">
    <location>
        <begin position="704"/>
        <end position="724"/>
    </location>
</feature>
<feature type="compositionally biased region" description="Basic and acidic residues" evidence="2">
    <location>
        <begin position="786"/>
        <end position="796"/>
    </location>
</feature>
<sequence>MFSGTPRPLPPAKARRVSAALQKLSSTPPPAYGSPFTFPSRNVTVNLHGQDHEYDADELHLDLDGDSNPSIDPGHLPSPDDGEEWMSEKSREELRDMLLRADGIIKERENELGIASAVAKGLYQSNVVLKSKHQELLSRLPLSPVPSNSSPELPYVAAFDSHSRTNSTSMISSASDSALGLIKSPRPTSLYALRQDRAPTRKVAIATADISLLADQNAELLDKLEKLEAEATSADHAGRRELKRLEKEITFLREALEKTQAKSEELEEKVQDAVVGEVWKRKKEREAKFRAMRGLGRERVRKEDGEEVEGGALGIRNFAPTGSRFGGPSDKFSFFPSREESPEPLPVPADVVGSSSNPAAAAPLQPDQNALISQLLVKVKELEETNNRILQQQSETATQLSAVQRDTAHITKVYETLADQDNIELALDEDGPEDDMQERERERLAASTNASTSAASLRKPRSTMRFMSLKRNIENELAFDDQARPGAGAGTEADGLDVNVDGASTFVVHPDFISSVPKNRKSVMGLFDNVGPAHAREIEDQMRQRQRDDGNAGNGALLPSSVSSSSSSAWSEGAGYVNSNSLSFWSSSSAAAAAAEDRSRSDAINANANGNASGTLSPLHFFSPALPQRRLPPLLAGRQGTGTGINTGKGTNQGAVDSRSASSSPDFNYLDLASPSPSPSPFAALSALPIPSGRPTLQAELSKSVNGRERGADLPTPTTSTFNDKKMTTATTTTNAFNHHFRTSSLYDLSQISVPPTPSPMSRDGLTDANANSLMLSVEPPTPHKLKPEQKYKRGDAPAPVPGMRTDMGMQDATRKSSMPLQFEPSGRRQVA</sequence>
<dbReference type="AlphaFoldDB" id="A0A9P5P4T9"/>
<dbReference type="OrthoDB" id="2670688at2759"/>
<evidence type="ECO:0000313" key="3">
    <source>
        <dbReference type="EMBL" id="KAF8914359.1"/>
    </source>
</evidence>
<feature type="region of interest" description="Disordered" evidence="2">
    <location>
        <begin position="639"/>
        <end position="664"/>
    </location>
</feature>
<evidence type="ECO:0000313" key="4">
    <source>
        <dbReference type="Proteomes" id="UP000724874"/>
    </source>
</evidence>
<evidence type="ECO:0000256" key="2">
    <source>
        <dbReference type="SAM" id="MobiDB-lite"/>
    </source>
</evidence>
<protein>
    <submittedName>
        <fullName evidence="3">Uncharacterized protein</fullName>
    </submittedName>
</protein>
<dbReference type="EMBL" id="JADNYJ010000001">
    <property type="protein sequence ID" value="KAF8914359.1"/>
    <property type="molecule type" value="Genomic_DNA"/>
</dbReference>
<keyword evidence="4" id="KW-1185">Reference proteome</keyword>
<name>A0A9P5P4T9_GYMJU</name>
<proteinExistence type="predicted"/>
<feature type="compositionally biased region" description="Basic and acidic residues" evidence="2">
    <location>
        <begin position="540"/>
        <end position="550"/>
    </location>
</feature>
<reference evidence="3" key="1">
    <citation type="submission" date="2020-11" db="EMBL/GenBank/DDBJ databases">
        <authorList>
            <consortium name="DOE Joint Genome Institute"/>
            <person name="Ahrendt S."/>
            <person name="Riley R."/>
            <person name="Andreopoulos W."/>
            <person name="LaButti K."/>
            <person name="Pangilinan J."/>
            <person name="Ruiz-duenas F.J."/>
            <person name="Barrasa J.M."/>
            <person name="Sanchez-Garcia M."/>
            <person name="Camarero S."/>
            <person name="Miyauchi S."/>
            <person name="Serrano A."/>
            <person name="Linde D."/>
            <person name="Babiker R."/>
            <person name="Drula E."/>
            <person name="Ayuso-Fernandez I."/>
            <person name="Pacheco R."/>
            <person name="Padilla G."/>
            <person name="Ferreira P."/>
            <person name="Barriuso J."/>
            <person name="Kellner H."/>
            <person name="Castanera R."/>
            <person name="Alfaro M."/>
            <person name="Ramirez L."/>
            <person name="Pisabarro A.G."/>
            <person name="Kuo A."/>
            <person name="Tritt A."/>
            <person name="Lipzen A."/>
            <person name="He G."/>
            <person name="Yan M."/>
            <person name="Ng V."/>
            <person name="Cullen D."/>
            <person name="Martin F."/>
            <person name="Rosso M.-N."/>
            <person name="Henrissat B."/>
            <person name="Hibbett D."/>
            <person name="Martinez A.T."/>
            <person name="Grigoriev I.V."/>
        </authorList>
    </citation>
    <scope>NUCLEOTIDE SEQUENCE</scope>
    <source>
        <strain evidence="3">AH 44721</strain>
    </source>
</reference>
<feature type="region of interest" description="Disordered" evidence="2">
    <location>
        <begin position="777"/>
        <end position="832"/>
    </location>
</feature>